<gene>
    <name evidence="2" type="ORF">NCTC1935_04572</name>
</gene>
<evidence type="ECO:0000256" key="1">
    <source>
        <dbReference type="SAM" id="Phobius"/>
    </source>
</evidence>
<protein>
    <submittedName>
        <fullName evidence="2">Protein of uncharacterized function (DUF2637)</fullName>
    </submittedName>
</protein>
<proteinExistence type="predicted"/>
<dbReference type="Pfam" id="PF10935">
    <property type="entry name" value="DUF2637"/>
    <property type="match status" value="1"/>
</dbReference>
<keyword evidence="1" id="KW-0472">Membrane</keyword>
<dbReference type="AlphaFoldDB" id="A0A449GLV9"/>
<organism evidence="2">
    <name type="scientific">Nocardia farcinica</name>
    <dbReference type="NCBI Taxonomy" id="37329"/>
    <lineage>
        <taxon>Bacteria</taxon>
        <taxon>Bacillati</taxon>
        <taxon>Actinomycetota</taxon>
        <taxon>Actinomycetes</taxon>
        <taxon>Mycobacteriales</taxon>
        <taxon>Nocardiaceae</taxon>
        <taxon>Nocardia</taxon>
    </lineage>
</organism>
<keyword evidence="1" id="KW-0812">Transmembrane</keyword>
<feature type="transmembrane region" description="Helical" evidence="1">
    <location>
        <begin position="108"/>
        <end position="132"/>
    </location>
</feature>
<accession>A0A449GLV9</accession>
<feature type="transmembrane region" description="Helical" evidence="1">
    <location>
        <begin position="78"/>
        <end position="96"/>
    </location>
</feature>
<keyword evidence="1" id="KW-1133">Transmembrane helix</keyword>
<sequence length="275" mass="28604">MRAASQAAGMRYARWFAAAIILGVGVAAFRLSYSTLEDLAVLAHIPARDAWLFPLIVDGTILLATAGVLVCPGKERRFFLSVLVVGSAVSVAGNSLHAVAGGQPLPAWASALVAAIAPVSLLADTHGLALLFRVSQRKPESAPVSEVAPVEVEQEHPEPAVVADSAGEPEQVKADLAPVKPRRRAKARRDPAVVARAAALRAEGNSYADIAAVLGVSAKTAAAYVAKSKQESEQQAAEMVAPAPVEPRAEVPAVRPVRSVRPVQHMLPIAVPVGS</sequence>
<reference evidence="2" key="1">
    <citation type="submission" date="2019-02" db="EMBL/GenBank/DDBJ databases">
        <authorList>
            <consortium name="Pathogen Informatics"/>
        </authorList>
    </citation>
    <scope>NUCLEOTIDE SEQUENCE</scope>
    <source>
        <strain evidence="2">3012STDY6733949</strain>
    </source>
</reference>
<dbReference type="EMBL" id="CAACYE010000005">
    <property type="protein sequence ID" value="VFA86710.1"/>
    <property type="molecule type" value="Genomic_DNA"/>
</dbReference>
<feature type="transmembrane region" description="Helical" evidence="1">
    <location>
        <begin position="12"/>
        <end position="31"/>
    </location>
</feature>
<feature type="transmembrane region" description="Helical" evidence="1">
    <location>
        <begin position="51"/>
        <end position="71"/>
    </location>
</feature>
<dbReference type="RefSeq" id="WP_249355247.1">
    <property type="nucleotide sequence ID" value="NZ_CAACYE020000001.1"/>
</dbReference>
<name>A0A449GLV9_NOCFR</name>
<dbReference type="InterPro" id="IPR021235">
    <property type="entry name" value="DUF2637"/>
</dbReference>
<evidence type="ECO:0000313" key="2">
    <source>
        <dbReference type="EMBL" id="VFA86710.1"/>
    </source>
</evidence>